<keyword evidence="2" id="KW-1185">Reference proteome</keyword>
<dbReference type="GeneID" id="14870313"/>
<name>F4Q0N2_CACFS</name>
<evidence type="ECO:0000313" key="1">
    <source>
        <dbReference type="EMBL" id="EGG18383.1"/>
    </source>
</evidence>
<gene>
    <name evidence="1" type="ORF">DFA_03877</name>
</gene>
<accession>F4Q0N2</accession>
<protein>
    <submittedName>
        <fullName evidence="1">Uncharacterized protein</fullName>
    </submittedName>
</protein>
<dbReference type="RefSeq" id="XP_004366287.1">
    <property type="nucleotide sequence ID" value="XM_004366230.1"/>
</dbReference>
<dbReference type="Proteomes" id="UP000007797">
    <property type="component" value="Unassembled WGS sequence"/>
</dbReference>
<dbReference type="AlphaFoldDB" id="F4Q0N2"/>
<dbReference type="KEGG" id="dfa:DFA_03877"/>
<reference evidence="2" key="1">
    <citation type="journal article" date="2011" name="Genome Res.">
        <title>Phylogeny-wide analysis of social amoeba genomes highlights ancient origins for complex intercellular communication.</title>
        <authorList>
            <person name="Heidel A.J."/>
            <person name="Lawal H.M."/>
            <person name="Felder M."/>
            <person name="Schilde C."/>
            <person name="Helps N.R."/>
            <person name="Tunggal B."/>
            <person name="Rivero F."/>
            <person name="John U."/>
            <person name="Schleicher M."/>
            <person name="Eichinger L."/>
            <person name="Platzer M."/>
            <person name="Noegel A.A."/>
            <person name="Schaap P."/>
            <person name="Gloeckner G."/>
        </authorList>
    </citation>
    <scope>NUCLEOTIDE SEQUENCE [LARGE SCALE GENOMIC DNA]</scope>
    <source>
        <strain evidence="2">SH3</strain>
    </source>
</reference>
<evidence type="ECO:0000313" key="2">
    <source>
        <dbReference type="Proteomes" id="UP000007797"/>
    </source>
</evidence>
<sequence length="30" mass="3534">MIEYLEEVDHINGVDYINSLLYMVISFLSL</sequence>
<dbReference type="EMBL" id="GL883018">
    <property type="protein sequence ID" value="EGG18383.1"/>
    <property type="molecule type" value="Genomic_DNA"/>
</dbReference>
<organism evidence="1 2">
    <name type="scientific">Cavenderia fasciculata</name>
    <name type="common">Slime mold</name>
    <name type="synonym">Dictyostelium fasciculatum</name>
    <dbReference type="NCBI Taxonomy" id="261658"/>
    <lineage>
        <taxon>Eukaryota</taxon>
        <taxon>Amoebozoa</taxon>
        <taxon>Evosea</taxon>
        <taxon>Eumycetozoa</taxon>
        <taxon>Dictyostelia</taxon>
        <taxon>Acytosteliales</taxon>
        <taxon>Cavenderiaceae</taxon>
        <taxon>Cavenderia</taxon>
    </lineage>
</organism>
<proteinExistence type="predicted"/>